<sequence length="77" mass="8191">MVLDSFTGGFVDLSFSQPLKNTHVAMTNASSILRSGKNPSLGVMDLTGEGKPVQMLSPASLFVSNYSLESNTDIPKN</sequence>
<accession>A0A8X6PDP3</accession>
<protein>
    <submittedName>
        <fullName evidence="1">Uncharacterized protein</fullName>
    </submittedName>
</protein>
<dbReference type="EMBL" id="BMAW01018969">
    <property type="protein sequence ID" value="GFT61120.1"/>
    <property type="molecule type" value="Genomic_DNA"/>
</dbReference>
<dbReference type="Proteomes" id="UP000887013">
    <property type="component" value="Unassembled WGS sequence"/>
</dbReference>
<organism evidence="1 2">
    <name type="scientific">Nephila pilipes</name>
    <name type="common">Giant wood spider</name>
    <name type="synonym">Nephila maculata</name>
    <dbReference type="NCBI Taxonomy" id="299642"/>
    <lineage>
        <taxon>Eukaryota</taxon>
        <taxon>Metazoa</taxon>
        <taxon>Ecdysozoa</taxon>
        <taxon>Arthropoda</taxon>
        <taxon>Chelicerata</taxon>
        <taxon>Arachnida</taxon>
        <taxon>Araneae</taxon>
        <taxon>Araneomorphae</taxon>
        <taxon>Entelegynae</taxon>
        <taxon>Araneoidea</taxon>
        <taxon>Nephilidae</taxon>
        <taxon>Nephila</taxon>
    </lineage>
</organism>
<proteinExistence type="predicted"/>
<gene>
    <name evidence="1" type="ORF">NPIL_434011</name>
</gene>
<keyword evidence="2" id="KW-1185">Reference proteome</keyword>
<reference evidence="1" key="1">
    <citation type="submission" date="2020-08" db="EMBL/GenBank/DDBJ databases">
        <title>Multicomponent nature underlies the extraordinary mechanical properties of spider dragline silk.</title>
        <authorList>
            <person name="Kono N."/>
            <person name="Nakamura H."/>
            <person name="Mori M."/>
            <person name="Yoshida Y."/>
            <person name="Ohtoshi R."/>
            <person name="Malay A.D."/>
            <person name="Moran D.A.P."/>
            <person name="Tomita M."/>
            <person name="Numata K."/>
            <person name="Arakawa K."/>
        </authorList>
    </citation>
    <scope>NUCLEOTIDE SEQUENCE</scope>
</reference>
<evidence type="ECO:0000313" key="2">
    <source>
        <dbReference type="Proteomes" id="UP000887013"/>
    </source>
</evidence>
<evidence type="ECO:0000313" key="1">
    <source>
        <dbReference type="EMBL" id="GFT61120.1"/>
    </source>
</evidence>
<dbReference type="AlphaFoldDB" id="A0A8X6PDP3"/>
<name>A0A8X6PDP3_NEPPI</name>
<comment type="caution">
    <text evidence="1">The sequence shown here is derived from an EMBL/GenBank/DDBJ whole genome shotgun (WGS) entry which is preliminary data.</text>
</comment>